<sequence length="109" mass="13152">MFCKKCQILRKGRLFYLCIRLISILYMYSPTSYHVSKLLSELVCHYVHNGTLQTISIIKVPYYLYYVKFIVCTVLFLTTYFTRSFLFYETILFNFLVLLQIFYLLVVCF</sequence>
<accession>A0A8D8SWU7</accession>
<keyword evidence="1" id="KW-0472">Membrane</keyword>
<name>A0A8D8SWU7_9HEMI</name>
<protein>
    <submittedName>
        <fullName evidence="2">Uncharacterized protein</fullName>
    </submittedName>
</protein>
<proteinExistence type="predicted"/>
<feature type="transmembrane region" description="Helical" evidence="1">
    <location>
        <begin position="62"/>
        <end position="81"/>
    </location>
</feature>
<feature type="transmembrane region" description="Helical" evidence="1">
    <location>
        <begin position="86"/>
        <end position="106"/>
    </location>
</feature>
<evidence type="ECO:0000313" key="2">
    <source>
        <dbReference type="EMBL" id="CAG6675337.1"/>
    </source>
</evidence>
<keyword evidence="1" id="KW-0812">Transmembrane</keyword>
<feature type="transmembrane region" description="Helical" evidence="1">
    <location>
        <begin position="12"/>
        <end position="29"/>
    </location>
</feature>
<evidence type="ECO:0000256" key="1">
    <source>
        <dbReference type="SAM" id="Phobius"/>
    </source>
</evidence>
<dbReference type="EMBL" id="HBUF01236339">
    <property type="protein sequence ID" value="CAG6675337.1"/>
    <property type="molecule type" value="Transcribed_RNA"/>
</dbReference>
<organism evidence="2">
    <name type="scientific">Cacopsylla melanoneura</name>
    <dbReference type="NCBI Taxonomy" id="428564"/>
    <lineage>
        <taxon>Eukaryota</taxon>
        <taxon>Metazoa</taxon>
        <taxon>Ecdysozoa</taxon>
        <taxon>Arthropoda</taxon>
        <taxon>Hexapoda</taxon>
        <taxon>Insecta</taxon>
        <taxon>Pterygota</taxon>
        <taxon>Neoptera</taxon>
        <taxon>Paraneoptera</taxon>
        <taxon>Hemiptera</taxon>
        <taxon>Sternorrhyncha</taxon>
        <taxon>Psylloidea</taxon>
        <taxon>Psyllidae</taxon>
        <taxon>Psyllinae</taxon>
        <taxon>Cacopsylla</taxon>
    </lineage>
</organism>
<reference evidence="2" key="1">
    <citation type="submission" date="2021-05" db="EMBL/GenBank/DDBJ databases">
        <authorList>
            <person name="Alioto T."/>
            <person name="Alioto T."/>
            <person name="Gomez Garrido J."/>
        </authorList>
    </citation>
    <scope>NUCLEOTIDE SEQUENCE</scope>
</reference>
<keyword evidence="1" id="KW-1133">Transmembrane helix</keyword>
<dbReference type="AlphaFoldDB" id="A0A8D8SWU7"/>